<dbReference type="InterPro" id="IPR019815">
    <property type="entry name" value="Translation_initiation_fac_3_C"/>
</dbReference>
<reference evidence="7" key="1">
    <citation type="submission" date="2020-05" db="EMBL/GenBank/DDBJ databases">
        <title>Phylogenomic resolution of chytrid fungi.</title>
        <authorList>
            <person name="Stajich J.E."/>
            <person name="Amses K."/>
            <person name="Simmons R."/>
            <person name="Seto K."/>
            <person name="Myers J."/>
            <person name="Bonds A."/>
            <person name="Quandt C.A."/>
            <person name="Barry K."/>
            <person name="Liu P."/>
            <person name="Grigoriev I."/>
            <person name="Longcore J.E."/>
            <person name="James T.Y."/>
        </authorList>
    </citation>
    <scope>NUCLEOTIDE SEQUENCE</scope>
    <source>
        <strain evidence="7">JEL0379</strain>
    </source>
</reference>
<dbReference type="Proteomes" id="UP001212152">
    <property type="component" value="Unassembled WGS sequence"/>
</dbReference>
<organism evidence="7 8">
    <name type="scientific">Geranomyces variabilis</name>
    <dbReference type="NCBI Taxonomy" id="109894"/>
    <lineage>
        <taxon>Eukaryota</taxon>
        <taxon>Fungi</taxon>
        <taxon>Fungi incertae sedis</taxon>
        <taxon>Chytridiomycota</taxon>
        <taxon>Chytridiomycota incertae sedis</taxon>
        <taxon>Chytridiomycetes</taxon>
        <taxon>Spizellomycetales</taxon>
        <taxon>Powellomycetaceae</taxon>
        <taxon>Geranomyces</taxon>
    </lineage>
</organism>
<dbReference type="GO" id="GO:0032790">
    <property type="term" value="P:ribosome disassembly"/>
    <property type="evidence" value="ECO:0007669"/>
    <property type="project" value="TreeGrafter"/>
</dbReference>
<keyword evidence="8" id="KW-1185">Reference proteome</keyword>
<dbReference type="Pfam" id="PF05198">
    <property type="entry name" value="IF3_N"/>
    <property type="match status" value="1"/>
</dbReference>
<feature type="domain" description="Translation initiation factor 3 C-terminal" evidence="5">
    <location>
        <begin position="203"/>
        <end position="275"/>
    </location>
</feature>
<feature type="region of interest" description="Disordered" evidence="4">
    <location>
        <begin position="181"/>
        <end position="208"/>
    </location>
</feature>
<evidence type="ECO:0000259" key="6">
    <source>
        <dbReference type="Pfam" id="PF05198"/>
    </source>
</evidence>
<dbReference type="GO" id="GO:0003743">
    <property type="term" value="F:translation initiation factor activity"/>
    <property type="evidence" value="ECO:0007669"/>
    <property type="project" value="UniProtKB-KW"/>
</dbReference>
<evidence type="ECO:0000256" key="2">
    <source>
        <dbReference type="ARBA" id="ARBA00022540"/>
    </source>
</evidence>
<evidence type="ECO:0000313" key="7">
    <source>
        <dbReference type="EMBL" id="KAJ3182985.1"/>
    </source>
</evidence>
<dbReference type="PANTHER" id="PTHR10938:SF0">
    <property type="entry name" value="TRANSLATION INITIATION FACTOR IF-3, MITOCHONDRIAL"/>
    <property type="match status" value="1"/>
</dbReference>
<proteinExistence type="inferred from homology"/>
<keyword evidence="2" id="KW-0396">Initiation factor</keyword>
<dbReference type="GO" id="GO:0043022">
    <property type="term" value="F:ribosome binding"/>
    <property type="evidence" value="ECO:0007669"/>
    <property type="project" value="TreeGrafter"/>
</dbReference>
<accession>A0AAD5TQ23</accession>
<dbReference type="SUPFAM" id="SSF55200">
    <property type="entry name" value="Translation initiation factor IF3, C-terminal domain"/>
    <property type="match status" value="1"/>
</dbReference>
<dbReference type="GO" id="GO:0070124">
    <property type="term" value="P:mitochondrial translational initiation"/>
    <property type="evidence" value="ECO:0007669"/>
    <property type="project" value="TreeGrafter"/>
</dbReference>
<evidence type="ECO:0000313" key="8">
    <source>
        <dbReference type="Proteomes" id="UP001212152"/>
    </source>
</evidence>
<protein>
    <submittedName>
        <fullName evidence="7">Uncharacterized protein</fullName>
    </submittedName>
</protein>
<evidence type="ECO:0000259" key="5">
    <source>
        <dbReference type="Pfam" id="PF00707"/>
    </source>
</evidence>
<dbReference type="Gene3D" id="3.30.110.10">
    <property type="entry name" value="Translation initiation factor 3 (IF-3), C-terminal domain"/>
    <property type="match status" value="1"/>
</dbReference>
<dbReference type="InterPro" id="IPR001288">
    <property type="entry name" value="Translation_initiation_fac_3"/>
</dbReference>
<feature type="domain" description="Translation initiation factor 3 N-terminal" evidence="6">
    <location>
        <begin position="120"/>
        <end position="189"/>
    </location>
</feature>
<dbReference type="SUPFAM" id="SSF54364">
    <property type="entry name" value="Translation initiation factor IF3, N-terminal domain"/>
    <property type="match status" value="1"/>
</dbReference>
<keyword evidence="3" id="KW-0648">Protein biosynthesis</keyword>
<dbReference type="Gene3D" id="3.10.20.80">
    <property type="entry name" value="Translation initiation factor 3 (IF-3), N-terminal domain"/>
    <property type="match status" value="1"/>
</dbReference>
<dbReference type="InterPro" id="IPR036788">
    <property type="entry name" value="T_IF-3_C_sf"/>
</dbReference>
<name>A0AAD5TQ23_9FUNG</name>
<comment type="similarity">
    <text evidence="1">Belongs to the IF-3 family.</text>
</comment>
<dbReference type="InterPro" id="IPR036787">
    <property type="entry name" value="T_IF-3_N_sf"/>
</dbReference>
<gene>
    <name evidence="7" type="ORF">HDU87_007407</name>
</gene>
<dbReference type="PANTHER" id="PTHR10938">
    <property type="entry name" value="TRANSLATION INITIATION FACTOR IF-3"/>
    <property type="match status" value="1"/>
</dbReference>
<sequence length="289" mass="31802">MAIISATGAKLGTMTYQDACATFDSATHELRLVNARQDPPVYRVVQRLTPSTRMTLIGPTGTNLGEMTYAEALETFDRATHELSIVNAKEDLPVYRVGQIVADGPRSTGTGGAFVKPLKNEKIPAPQVRVVWADSGKDAGVMPLVEALKLVPRRTHDLLLENPDAAAANPDVPPTCRIVSHEAQQKARHDSRKKPRSSASQSSLKEIEVGSTISSHDLSIKIARARTFLLARHRVKVTVVDKKDRRSREVLRQIVDELKDLGKVADERESHTERKLMADIVPVPVKTKK</sequence>
<dbReference type="GO" id="GO:0005739">
    <property type="term" value="C:mitochondrion"/>
    <property type="evidence" value="ECO:0007669"/>
    <property type="project" value="TreeGrafter"/>
</dbReference>
<dbReference type="EMBL" id="JADGJQ010000007">
    <property type="protein sequence ID" value="KAJ3182985.1"/>
    <property type="molecule type" value="Genomic_DNA"/>
</dbReference>
<dbReference type="Pfam" id="PF00707">
    <property type="entry name" value="IF3_C"/>
    <property type="match status" value="1"/>
</dbReference>
<evidence type="ECO:0000256" key="1">
    <source>
        <dbReference type="ARBA" id="ARBA00005439"/>
    </source>
</evidence>
<comment type="caution">
    <text evidence="7">The sequence shown here is derived from an EMBL/GenBank/DDBJ whole genome shotgun (WGS) entry which is preliminary data.</text>
</comment>
<evidence type="ECO:0000256" key="4">
    <source>
        <dbReference type="SAM" id="MobiDB-lite"/>
    </source>
</evidence>
<evidence type="ECO:0000256" key="3">
    <source>
        <dbReference type="ARBA" id="ARBA00022917"/>
    </source>
</evidence>
<dbReference type="InterPro" id="IPR019814">
    <property type="entry name" value="Translation_initiation_fac_3_N"/>
</dbReference>
<dbReference type="AlphaFoldDB" id="A0AAD5TQ23"/>